<dbReference type="SUPFAM" id="SSF52821">
    <property type="entry name" value="Rhodanese/Cell cycle control phosphatase"/>
    <property type="match status" value="2"/>
</dbReference>
<dbReference type="SMART" id="SM00450">
    <property type="entry name" value="RHOD"/>
    <property type="match status" value="2"/>
</dbReference>
<organism evidence="4 5">
    <name type="scientific">Skeletonema marinoi</name>
    <dbReference type="NCBI Taxonomy" id="267567"/>
    <lineage>
        <taxon>Eukaryota</taxon>
        <taxon>Sar</taxon>
        <taxon>Stramenopiles</taxon>
        <taxon>Ochrophyta</taxon>
        <taxon>Bacillariophyta</taxon>
        <taxon>Coscinodiscophyceae</taxon>
        <taxon>Thalassiosirophycidae</taxon>
        <taxon>Thalassiosirales</taxon>
        <taxon>Skeletonemataceae</taxon>
        <taxon>Skeletonema</taxon>
        <taxon>Skeletonema marinoi-dohrnii complex</taxon>
    </lineage>
</organism>
<proteinExistence type="predicted"/>
<reference evidence="4" key="1">
    <citation type="submission" date="2023-06" db="EMBL/GenBank/DDBJ databases">
        <title>Survivors Of The Sea: Transcriptome response of Skeletonema marinoi to long-term dormancy.</title>
        <authorList>
            <person name="Pinder M.I.M."/>
            <person name="Kourtchenko O."/>
            <person name="Robertson E.K."/>
            <person name="Larsson T."/>
            <person name="Maumus F."/>
            <person name="Osuna-Cruz C.M."/>
            <person name="Vancaester E."/>
            <person name="Stenow R."/>
            <person name="Vandepoele K."/>
            <person name="Ploug H."/>
            <person name="Bruchert V."/>
            <person name="Godhe A."/>
            <person name="Topel M."/>
        </authorList>
    </citation>
    <scope>NUCLEOTIDE SEQUENCE</scope>
    <source>
        <strain evidence="4">R05AC</strain>
    </source>
</reference>
<name>A0AAD8Y529_9STRA</name>
<feature type="domain" description="Rhodanese" evidence="3">
    <location>
        <begin position="330"/>
        <end position="441"/>
    </location>
</feature>
<accession>A0AAD8Y529</accession>
<dbReference type="Proteomes" id="UP001224775">
    <property type="component" value="Unassembled WGS sequence"/>
</dbReference>
<dbReference type="PROSITE" id="PS50206">
    <property type="entry name" value="RHODANESE_3"/>
    <property type="match status" value="2"/>
</dbReference>
<gene>
    <name evidence="4" type="ORF">QTG54_009813</name>
</gene>
<dbReference type="InterPro" id="IPR036873">
    <property type="entry name" value="Rhodanese-like_dom_sf"/>
</dbReference>
<dbReference type="Gene3D" id="3.40.250.10">
    <property type="entry name" value="Rhodanese-like domain"/>
    <property type="match status" value="2"/>
</dbReference>
<evidence type="ECO:0000313" key="4">
    <source>
        <dbReference type="EMBL" id="KAK1739270.1"/>
    </source>
</evidence>
<comment type="caution">
    <text evidence="4">The sequence shown here is derived from an EMBL/GenBank/DDBJ whole genome shotgun (WGS) entry which is preliminary data.</text>
</comment>
<dbReference type="PANTHER" id="PTHR11364:SF27">
    <property type="entry name" value="SULFURTRANSFERASE"/>
    <property type="match status" value="1"/>
</dbReference>
<sequence>MQSMYHQGCCRPNIMLFPSTIICALSVVSMMLLLGRAAAFSFSHQHHLPRFTTPKVVSFLSASSSSLDGLPTISSGDSPFPPLYGKTLVSIQDVITAQQSSTQQTTNTNNNNPKVIFIDASWYHRPDPTTNQFRNPSTEYTQGPRLPSARYIDIDSVATTHELFPQDNPNNLPHMFPPPSLFGVAMDAYNIRNEDHVVIYAKRGAVFTPRMWFLFVSMGHDENRVHLMQGSLEDYIVEVGESGGVEVHSLADGGSSEEGEIYYEEEYMEYFDDGVLDVKRLYNAYAKLTPRYKVSVSQARHVCDKEEVLDAINSNLKSMESNSNDDDDDNDNGTIILDTRGSSYAKGHMPTAIHLPYAQLVDPNNSLILKPTSEIKQMLEDRGVDYLNPNKKIILSCGSGVSVCHGYLALRQLGREMSNENTRIYDGSWTEWREYPDLPKVTS</sequence>
<keyword evidence="2" id="KW-0677">Repeat</keyword>
<dbReference type="Pfam" id="PF00581">
    <property type="entry name" value="Rhodanese"/>
    <property type="match status" value="1"/>
</dbReference>
<dbReference type="CDD" id="cd01449">
    <property type="entry name" value="TST_Repeat_2"/>
    <property type="match status" value="1"/>
</dbReference>
<evidence type="ECO:0000313" key="5">
    <source>
        <dbReference type="Proteomes" id="UP001224775"/>
    </source>
</evidence>
<dbReference type="GO" id="GO:0005739">
    <property type="term" value="C:mitochondrion"/>
    <property type="evidence" value="ECO:0007669"/>
    <property type="project" value="TreeGrafter"/>
</dbReference>
<dbReference type="PANTHER" id="PTHR11364">
    <property type="entry name" value="THIOSULFATE SULFERTANSFERASE"/>
    <property type="match status" value="1"/>
</dbReference>
<evidence type="ECO:0000256" key="2">
    <source>
        <dbReference type="ARBA" id="ARBA00022737"/>
    </source>
</evidence>
<evidence type="ECO:0000256" key="1">
    <source>
        <dbReference type="ARBA" id="ARBA00022679"/>
    </source>
</evidence>
<keyword evidence="5" id="KW-1185">Reference proteome</keyword>
<dbReference type="EC" id="2.8.1.-" evidence="4"/>
<protein>
    <submittedName>
        <fullName evidence="4">Sulfurtransferase</fullName>
        <ecNumber evidence="4">2.8.1.-</ecNumber>
    </submittedName>
</protein>
<feature type="domain" description="Rhodanese" evidence="3">
    <location>
        <begin position="111"/>
        <end position="244"/>
    </location>
</feature>
<keyword evidence="1 4" id="KW-0808">Transferase</keyword>
<dbReference type="EMBL" id="JATAAI010000018">
    <property type="protein sequence ID" value="KAK1739270.1"/>
    <property type="molecule type" value="Genomic_DNA"/>
</dbReference>
<dbReference type="InterPro" id="IPR001763">
    <property type="entry name" value="Rhodanese-like_dom"/>
</dbReference>
<evidence type="ECO:0000259" key="3">
    <source>
        <dbReference type="PROSITE" id="PS50206"/>
    </source>
</evidence>
<dbReference type="GO" id="GO:0004792">
    <property type="term" value="F:thiosulfate-cyanide sulfurtransferase activity"/>
    <property type="evidence" value="ECO:0007669"/>
    <property type="project" value="TreeGrafter"/>
</dbReference>
<dbReference type="AlphaFoldDB" id="A0AAD8Y529"/>
<dbReference type="InterPro" id="IPR045078">
    <property type="entry name" value="TST/MPST-like"/>
</dbReference>